<evidence type="ECO:0000256" key="1">
    <source>
        <dbReference type="ARBA" id="ARBA00004651"/>
    </source>
</evidence>
<comment type="similarity">
    <text evidence="3 8">Belongs to the LTA synthase family.</text>
</comment>
<gene>
    <name evidence="11" type="ORF">NDK43_05415</name>
</gene>
<feature type="transmembrane region" description="Helical" evidence="9">
    <location>
        <begin position="7"/>
        <end position="27"/>
    </location>
</feature>
<evidence type="ECO:0000259" key="10">
    <source>
        <dbReference type="Pfam" id="PF00884"/>
    </source>
</evidence>
<evidence type="ECO:0000313" key="12">
    <source>
        <dbReference type="Proteomes" id="UP001523262"/>
    </source>
</evidence>
<dbReference type="PANTHER" id="PTHR47371">
    <property type="entry name" value="LIPOTEICHOIC ACID SYNTHASE"/>
    <property type="match status" value="1"/>
</dbReference>
<feature type="transmembrane region" description="Helical" evidence="9">
    <location>
        <begin position="152"/>
        <end position="169"/>
    </location>
</feature>
<comment type="pathway">
    <text evidence="2">Cell wall biogenesis; lipoteichoic acid biosynthesis.</text>
</comment>
<evidence type="ECO:0000256" key="4">
    <source>
        <dbReference type="ARBA" id="ARBA00022475"/>
    </source>
</evidence>
<evidence type="ECO:0000256" key="3">
    <source>
        <dbReference type="ARBA" id="ARBA00009983"/>
    </source>
</evidence>
<protein>
    <submittedName>
        <fullName evidence="11">LTA synthase family protein</fullName>
    </submittedName>
</protein>
<evidence type="ECO:0000256" key="7">
    <source>
        <dbReference type="ARBA" id="ARBA00023136"/>
    </source>
</evidence>
<comment type="caution">
    <text evidence="11">The sequence shown here is derived from an EMBL/GenBank/DDBJ whole genome shotgun (WGS) entry which is preliminary data.</text>
</comment>
<feature type="transmembrane region" description="Helical" evidence="9">
    <location>
        <begin position="42"/>
        <end position="62"/>
    </location>
</feature>
<dbReference type="EMBL" id="JAMQCR010000001">
    <property type="protein sequence ID" value="MCM2531929.1"/>
    <property type="molecule type" value="Genomic_DNA"/>
</dbReference>
<dbReference type="InterPro" id="IPR017850">
    <property type="entry name" value="Alkaline_phosphatase_core_sf"/>
</dbReference>
<accession>A0ABT0W6H5</accession>
<dbReference type="CDD" id="cd16015">
    <property type="entry name" value="LTA_synthase"/>
    <property type="match status" value="1"/>
</dbReference>
<dbReference type="Gene3D" id="3.30.1120.170">
    <property type="match status" value="1"/>
</dbReference>
<dbReference type="Proteomes" id="UP001523262">
    <property type="component" value="Unassembled WGS sequence"/>
</dbReference>
<sequence>MKKIPYNYLVFYGIAVVFLWMKTYIAYQLNFKLGTDDNLQKFLLFVNPLSSALFFLGLALLSKKYFKRVLIGIQFFLSFLLYANIVYYRFFNDFITVPVLLQAKSNAGGLGDSAAGLMSLTDIFYFTDTILLIVLACTLFKQVKVKTRKTYQIAFLFSIIVFLLNFGLAEKDRPQLLSLSFDRNYIVKYLGAYNYTVFDIFQYIHSSSQRVFASSSNLTNVENYRKATYTPPNPALFGKSKGMNVIFVSMESFQNFMIDFKMPNGQLVTPFLDSLAHDGNTFYFDHFYHQTGQGKTSDAEFLMENSLYPLNQGAVFINKAQNTYQATPAILKGYGYNSAVFHGNYKTFWNRNVMYKALGYDQFFDASYYSMTPQNTKNFGMKDKPYFAESMPMLESLKQPFYTKFITLSNHFPFEVDPGDTNFPQGNFGDWAVNQYVQSAHYMDQALQQFFDALKKDGLYDKTVIILYGDHYGLSSNNYTALAKALGVNKITPVMDSNLQQVPLFIHVPGVKGGVQQHVGGEVDVRPTLLHLLGIDTKDYIEFGSDLLSPQHRNWVAFRNGDFVSSTVIQSQDKCYSLTTGTLAADQKACTSFSDKVKNELQMSDMVVNQDLLRFYHPNGFKPINPNDYQYLGPTKKKGA</sequence>
<reference evidence="11 12" key="1">
    <citation type="submission" date="2022-06" db="EMBL/GenBank/DDBJ databases">
        <authorList>
            <person name="Jeon C.O."/>
        </authorList>
    </citation>
    <scope>NUCLEOTIDE SEQUENCE [LARGE SCALE GENOMIC DNA]</scope>
    <source>
        <strain evidence="11 12">KCTC 13943</strain>
    </source>
</reference>
<comment type="subcellular location">
    <subcellularLocation>
        <location evidence="1">Cell membrane</location>
        <topology evidence="1">Multi-pass membrane protein</topology>
    </subcellularLocation>
</comment>
<feature type="transmembrane region" description="Helical" evidence="9">
    <location>
        <begin position="123"/>
        <end position="140"/>
    </location>
</feature>
<evidence type="ECO:0000256" key="2">
    <source>
        <dbReference type="ARBA" id="ARBA00004936"/>
    </source>
</evidence>
<keyword evidence="12" id="KW-1185">Reference proteome</keyword>
<proteinExistence type="inferred from homology"/>
<keyword evidence="5 9" id="KW-0812">Transmembrane</keyword>
<keyword evidence="7 8" id="KW-0472">Membrane</keyword>
<evidence type="ECO:0000256" key="9">
    <source>
        <dbReference type="SAM" id="Phobius"/>
    </source>
</evidence>
<evidence type="ECO:0000256" key="8">
    <source>
        <dbReference type="PIRNR" id="PIRNR005091"/>
    </source>
</evidence>
<feature type="transmembrane region" description="Helical" evidence="9">
    <location>
        <begin position="69"/>
        <end position="90"/>
    </location>
</feature>
<evidence type="ECO:0000256" key="6">
    <source>
        <dbReference type="ARBA" id="ARBA00022989"/>
    </source>
</evidence>
<dbReference type="PANTHER" id="PTHR47371:SF3">
    <property type="entry name" value="PHOSPHOGLYCEROL TRANSFERASE I"/>
    <property type="match status" value="1"/>
</dbReference>
<organism evidence="11 12">
    <name type="scientific">Neobacillus pocheonensis</name>
    <dbReference type="NCBI Taxonomy" id="363869"/>
    <lineage>
        <taxon>Bacteria</taxon>
        <taxon>Bacillati</taxon>
        <taxon>Bacillota</taxon>
        <taxon>Bacilli</taxon>
        <taxon>Bacillales</taxon>
        <taxon>Bacillaceae</taxon>
        <taxon>Neobacillus</taxon>
    </lineage>
</organism>
<keyword evidence="4 8" id="KW-1003">Cell membrane</keyword>
<dbReference type="InterPro" id="IPR050448">
    <property type="entry name" value="OpgB/LTA_synthase_biosynth"/>
</dbReference>
<feature type="domain" description="Sulfatase N-terminal" evidence="10">
    <location>
        <begin position="244"/>
        <end position="535"/>
    </location>
</feature>
<dbReference type="SUPFAM" id="SSF53649">
    <property type="entry name" value="Alkaline phosphatase-like"/>
    <property type="match status" value="1"/>
</dbReference>
<dbReference type="Gene3D" id="3.40.720.10">
    <property type="entry name" value="Alkaline Phosphatase, subunit A"/>
    <property type="match status" value="1"/>
</dbReference>
<dbReference type="InterPro" id="IPR000917">
    <property type="entry name" value="Sulfatase_N"/>
</dbReference>
<keyword evidence="6 9" id="KW-1133">Transmembrane helix</keyword>
<dbReference type="InterPro" id="IPR012160">
    <property type="entry name" value="LtaS-like"/>
</dbReference>
<evidence type="ECO:0000313" key="11">
    <source>
        <dbReference type="EMBL" id="MCM2531929.1"/>
    </source>
</evidence>
<dbReference type="Pfam" id="PF00884">
    <property type="entry name" value="Sulfatase"/>
    <property type="match status" value="1"/>
</dbReference>
<evidence type="ECO:0000256" key="5">
    <source>
        <dbReference type="ARBA" id="ARBA00022692"/>
    </source>
</evidence>
<dbReference type="PIRSF" id="PIRSF005091">
    <property type="entry name" value="Mmb_sulf_HI1246"/>
    <property type="match status" value="1"/>
</dbReference>
<name>A0ABT0W6H5_9BACI</name>